<sequence>MESPKKKPKRLRLFRCFKPHDVTTSPKGVDPIFSYIAVPEKHHRFHLPPTFSSVFTATKSTVVKTDNNASGRNKMGKENANSIRKALVSALNHTSLFRVAAKKLNYKRKTKNDGFYSESTSKLSSNNLTSSSPSSLGFTPSSLSTSTNSSTTSTSTQASGSSSESYLSRSITQVNVSTGVAKDGRKGYLGSNMPLSLLFITSLLVLIFWGKCCAIAYTTIGFYVVSNRRKRRCNSG</sequence>
<gene>
    <name evidence="3" type="ORF">Fmac_021208</name>
</gene>
<feature type="compositionally biased region" description="Low complexity" evidence="1">
    <location>
        <begin position="117"/>
        <end position="164"/>
    </location>
</feature>
<evidence type="ECO:0000313" key="4">
    <source>
        <dbReference type="Proteomes" id="UP001603857"/>
    </source>
</evidence>
<comment type="caution">
    <text evidence="3">The sequence shown here is derived from an EMBL/GenBank/DDBJ whole genome shotgun (WGS) entry which is preliminary data.</text>
</comment>
<accession>A0ABD1LWA4</accession>
<keyword evidence="2" id="KW-0812">Transmembrane</keyword>
<dbReference type="InterPro" id="IPR040411">
    <property type="entry name" value="At5g23160-like"/>
</dbReference>
<evidence type="ECO:0000256" key="1">
    <source>
        <dbReference type="SAM" id="MobiDB-lite"/>
    </source>
</evidence>
<feature type="region of interest" description="Disordered" evidence="1">
    <location>
        <begin position="114"/>
        <end position="164"/>
    </location>
</feature>
<dbReference type="AlphaFoldDB" id="A0ABD1LWA4"/>
<evidence type="ECO:0000256" key="2">
    <source>
        <dbReference type="SAM" id="Phobius"/>
    </source>
</evidence>
<keyword evidence="2" id="KW-0472">Membrane</keyword>
<dbReference type="EMBL" id="JBGMDY010000007">
    <property type="protein sequence ID" value="KAL2327781.1"/>
    <property type="molecule type" value="Genomic_DNA"/>
</dbReference>
<keyword evidence="2" id="KW-1133">Transmembrane helix</keyword>
<feature type="transmembrane region" description="Helical" evidence="2">
    <location>
        <begin position="195"/>
        <end position="225"/>
    </location>
</feature>
<dbReference type="Proteomes" id="UP001603857">
    <property type="component" value="Unassembled WGS sequence"/>
</dbReference>
<evidence type="ECO:0000313" key="3">
    <source>
        <dbReference type="EMBL" id="KAL2327781.1"/>
    </source>
</evidence>
<name>A0ABD1LWA4_9FABA</name>
<proteinExistence type="predicted"/>
<organism evidence="3 4">
    <name type="scientific">Flemingia macrophylla</name>
    <dbReference type="NCBI Taxonomy" id="520843"/>
    <lineage>
        <taxon>Eukaryota</taxon>
        <taxon>Viridiplantae</taxon>
        <taxon>Streptophyta</taxon>
        <taxon>Embryophyta</taxon>
        <taxon>Tracheophyta</taxon>
        <taxon>Spermatophyta</taxon>
        <taxon>Magnoliopsida</taxon>
        <taxon>eudicotyledons</taxon>
        <taxon>Gunneridae</taxon>
        <taxon>Pentapetalae</taxon>
        <taxon>rosids</taxon>
        <taxon>fabids</taxon>
        <taxon>Fabales</taxon>
        <taxon>Fabaceae</taxon>
        <taxon>Papilionoideae</taxon>
        <taxon>50 kb inversion clade</taxon>
        <taxon>NPAAA clade</taxon>
        <taxon>indigoferoid/millettioid clade</taxon>
        <taxon>Phaseoleae</taxon>
        <taxon>Flemingia</taxon>
    </lineage>
</organism>
<dbReference type="PANTHER" id="PTHR34379">
    <property type="entry name" value="OS07G0553800 PROTEIN"/>
    <property type="match status" value="1"/>
</dbReference>
<reference evidence="3 4" key="1">
    <citation type="submission" date="2024-08" db="EMBL/GenBank/DDBJ databases">
        <title>Insights into the chromosomal genome structure of Flemingia macrophylla.</title>
        <authorList>
            <person name="Ding Y."/>
            <person name="Zhao Y."/>
            <person name="Bi W."/>
            <person name="Wu M."/>
            <person name="Zhao G."/>
            <person name="Gong Y."/>
            <person name="Li W."/>
            <person name="Zhang P."/>
        </authorList>
    </citation>
    <scope>NUCLEOTIDE SEQUENCE [LARGE SCALE GENOMIC DNA]</scope>
    <source>
        <strain evidence="3">DYQJB</strain>
        <tissue evidence="3">Leaf</tissue>
    </source>
</reference>
<dbReference type="PANTHER" id="PTHR34379:SF6">
    <property type="entry name" value="PROTEIN 3F"/>
    <property type="match status" value="1"/>
</dbReference>
<protein>
    <submittedName>
        <fullName evidence="3">Uncharacterized protein</fullName>
    </submittedName>
</protein>
<keyword evidence="4" id="KW-1185">Reference proteome</keyword>